<feature type="region of interest" description="Disordered" evidence="1">
    <location>
        <begin position="1"/>
        <end position="67"/>
    </location>
</feature>
<accession>A0AAW7XM59</accession>
<proteinExistence type="predicted"/>
<dbReference type="Pfam" id="PF11748">
    <property type="entry name" value="DUF3306"/>
    <property type="match status" value="1"/>
</dbReference>
<dbReference type="AlphaFoldDB" id="A0AAW7XM59"/>
<dbReference type="EMBL" id="JAUOPG010000015">
    <property type="protein sequence ID" value="MDO6455331.1"/>
    <property type="molecule type" value="Genomic_DNA"/>
</dbReference>
<feature type="region of interest" description="Disordered" evidence="1">
    <location>
        <begin position="136"/>
        <end position="178"/>
    </location>
</feature>
<dbReference type="Proteomes" id="UP001169862">
    <property type="component" value="Unassembled WGS sequence"/>
</dbReference>
<name>A0AAW7XM59_9GAMM</name>
<protein>
    <submittedName>
        <fullName evidence="2">DUF3306 domain-containing protein</fullName>
    </submittedName>
</protein>
<feature type="compositionally biased region" description="Polar residues" evidence="1">
    <location>
        <begin position="24"/>
        <end position="41"/>
    </location>
</feature>
<sequence>METDTSFLKRWSLRKTEASREQNEQSNETEQLLDNPDSSEVTPPLPDKTAEISADSLSDEDMPAIDSLDEHSNFQQFFSEGVSEALRQQALRKLFNLPEFHVRDGLNDYDQDFSNITPLAEAAAGQIRQWIHQQKDDFTAALQDDSNDEESAEPIHSSHASSTEGDQVTHTPTQDKTE</sequence>
<evidence type="ECO:0000313" key="2">
    <source>
        <dbReference type="EMBL" id="MDO6455331.1"/>
    </source>
</evidence>
<organism evidence="2 3">
    <name type="scientific">Neptunomonas phycophila</name>
    <dbReference type="NCBI Taxonomy" id="1572645"/>
    <lineage>
        <taxon>Bacteria</taxon>
        <taxon>Pseudomonadati</taxon>
        <taxon>Pseudomonadota</taxon>
        <taxon>Gammaproteobacteria</taxon>
        <taxon>Oceanospirillales</taxon>
        <taxon>Oceanospirillaceae</taxon>
        <taxon>Neptunomonas</taxon>
    </lineage>
</organism>
<reference evidence="2" key="1">
    <citation type="submission" date="2023-07" db="EMBL/GenBank/DDBJ databases">
        <title>Genome content predicts the carbon catabolic preferences of heterotrophic bacteria.</title>
        <authorList>
            <person name="Gralka M."/>
        </authorList>
    </citation>
    <scope>NUCLEOTIDE SEQUENCE</scope>
    <source>
        <strain evidence="2">I2M16</strain>
    </source>
</reference>
<dbReference type="InterPro" id="IPR021735">
    <property type="entry name" value="DUF3306"/>
</dbReference>
<feature type="compositionally biased region" description="Basic and acidic residues" evidence="1">
    <location>
        <begin position="14"/>
        <end position="23"/>
    </location>
</feature>
<evidence type="ECO:0000313" key="3">
    <source>
        <dbReference type="Proteomes" id="UP001169862"/>
    </source>
</evidence>
<dbReference type="RefSeq" id="WP_303552365.1">
    <property type="nucleotide sequence ID" value="NZ_JAUOPG010000015.1"/>
</dbReference>
<gene>
    <name evidence="2" type="ORF">Q4490_17350</name>
</gene>
<evidence type="ECO:0000256" key="1">
    <source>
        <dbReference type="SAM" id="MobiDB-lite"/>
    </source>
</evidence>
<comment type="caution">
    <text evidence="2">The sequence shown here is derived from an EMBL/GenBank/DDBJ whole genome shotgun (WGS) entry which is preliminary data.</text>
</comment>
<feature type="compositionally biased region" description="Polar residues" evidence="1">
    <location>
        <begin position="158"/>
        <end position="172"/>
    </location>
</feature>